<dbReference type="Gene3D" id="3.90.550.10">
    <property type="entry name" value="Spore Coat Polysaccharide Biosynthesis Protein SpsA, Chain A"/>
    <property type="match status" value="1"/>
</dbReference>
<evidence type="ECO:0000313" key="3">
    <source>
        <dbReference type="Proteomes" id="UP000197290"/>
    </source>
</evidence>
<dbReference type="InterPro" id="IPR050834">
    <property type="entry name" value="Glycosyltransf_2"/>
</dbReference>
<dbReference type="GO" id="GO:0016740">
    <property type="term" value="F:transferase activity"/>
    <property type="evidence" value="ECO:0007669"/>
    <property type="project" value="UniProtKB-KW"/>
</dbReference>
<dbReference type="OrthoDB" id="9807795at2"/>
<dbReference type="RefSeq" id="WP_088368366.1">
    <property type="nucleotide sequence ID" value="NZ_NBBI01000009.1"/>
</dbReference>
<evidence type="ECO:0000259" key="1">
    <source>
        <dbReference type="Pfam" id="PF00535"/>
    </source>
</evidence>
<organism evidence="2 3">
    <name type="scientific">Sphingomonas dokdonensis</name>
    <dbReference type="NCBI Taxonomy" id="344880"/>
    <lineage>
        <taxon>Bacteria</taxon>
        <taxon>Pseudomonadati</taxon>
        <taxon>Pseudomonadota</taxon>
        <taxon>Alphaproteobacteria</taxon>
        <taxon>Sphingomonadales</taxon>
        <taxon>Sphingomonadaceae</taxon>
        <taxon>Sphingomonas</taxon>
    </lineage>
</organism>
<dbReference type="PANTHER" id="PTHR43685">
    <property type="entry name" value="GLYCOSYLTRANSFERASE"/>
    <property type="match status" value="1"/>
</dbReference>
<dbReference type="Proteomes" id="UP000197290">
    <property type="component" value="Unassembled WGS sequence"/>
</dbReference>
<dbReference type="InterPro" id="IPR029044">
    <property type="entry name" value="Nucleotide-diphossugar_trans"/>
</dbReference>
<dbReference type="EMBL" id="NBBI01000009">
    <property type="protein sequence ID" value="OWK27800.1"/>
    <property type="molecule type" value="Genomic_DNA"/>
</dbReference>
<reference evidence="2 3" key="1">
    <citation type="submission" date="2017-03" db="EMBL/GenBank/DDBJ databases">
        <title>Genome sequence of Sphingomonas dokdonensis DSM 21029.</title>
        <authorList>
            <person name="Poehlein A."/>
            <person name="Wuebbeler J.H."/>
            <person name="Steinbuechel A."/>
            <person name="Daniel R."/>
        </authorList>
    </citation>
    <scope>NUCLEOTIDE SEQUENCE [LARGE SCALE GENOMIC DNA]</scope>
    <source>
        <strain evidence="2 3">DSM 21029</strain>
    </source>
</reference>
<protein>
    <submittedName>
        <fullName evidence="2">Putative glycosyl transferase</fullName>
    </submittedName>
</protein>
<evidence type="ECO:0000313" key="2">
    <source>
        <dbReference type="EMBL" id="OWK27800.1"/>
    </source>
</evidence>
<gene>
    <name evidence="2" type="ORF">SPDO_30400</name>
</gene>
<dbReference type="PANTHER" id="PTHR43685:SF2">
    <property type="entry name" value="GLYCOSYLTRANSFERASE 2-LIKE DOMAIN-CONTAINING PROTEIN"/>
    <property type="match status" value="1"/>
</dbReference>
<proteinExistence type="predicted"/>
<keyword evidence="3" id="KW-1185">Reference proteome</keyword>
<accession>A0A2D0A4I7</accession>
<dbReference type="Pfam" id="PF00535">
    <property type="entry name" value="Glycos_transf_2"/>
    <property type="match status" value="1"/>
</dbReference>
<sequence length="316" mass="34405">MSEAPWLSVLMPIHEGEAHLPATLDSIVAERPAGIELIALDSSPHQRCAAIVDRYADRLPIRYHHMPECGPWTAKTNRAAAMARAPHLSMLHQDDLWRPGRVADLRQAIAANPDAALLLNASHIVDDRGQSLGLWRCPLAPGRALGWGEVADRLLVQNFIAIPAPVIRRADWLAVGGMDEALWYTADWDLYLKLARRGPVAYRNAATTAFRIHGGSQTVAGSANGDDFADQMTRVIDRHAGFVPAPLRRGARRRAATSTRINCALAATLAGRPGALPGAIASLLALGPRGAWRYLTDSRILERSLPRLRARFAGSF</sequence>
<keyword evidence="2" id="KW-0808">Transferase</keyword>
<feature type="domain" description="Glycosyltransferase 2-like" evidence="1">
    <location>
        <begin position="8"/>
        <end position="127"/>
    </location>
</feature>
<name>A0A2D0A4I7_9SPHN</name>
<dbReference type="AlphaFoldDB" id="A0A2D0A4I7"/>
<comment type="caution">
    <text evidence="2">The sequence shown here is derived from an EMBL/GenBank/DDBJ whole genome shotgun (WGS) entry which is preliminary data.</text>
</comment>
<dbReference type="InterPro" id="IPR001173">
    <property type="entry name" value="Glyco_trans_2-like"/>
</dbReference>
<dbReference type="SUPFAM" id="SSF53448">
    <property type="entry name" value="Nucleotide-diphospho-sugar transferases"/>
    <property type="match status" value="1"/>
</dbReference>